<reference evidence="2 3" key="1">
    <citation type="submission" date="2007-08" db="EMBL/GenBank/DDBJ databases">
        <title>Complete sequence of Roseiflexus castenholzii DSM 13941.</title>
        <authorList>
            <consortium name="US DOE Joint Genome Institute"/>
            <person name="Copeland A."/>
            <person name="Lucas S."/>
            <person name="Lapidus A."/>
            <person name="Barry K."/>
            <person name="Glavina del Rio T."/>
            <person name="Dalin E."/>
            <person name="Tice H."/>
            <person name="Pitluck S."/>
            <person name="Thompson L.S."/>
            <person name="Brettin T."/>
            <person name="Bruce D."/>
            <person name="Detter J.C."/>
            <person name="Han C."/>
            <person name="Tapia R."/>
            <person name="Schmutz J."/>
            <person name="Larimer F."/>
            <person name="Land M."/>
            <person name="Hauser L."/>
            <person name="Kyrpides N."/>
            <person name="Mikhailova N."/>
            <person name="Bryant D.A."/>
            <person name="Hanada S."/>
            <person name="Tsukatani Y."/>
            <person name="Richardson P."/>
        </authorList>
    </citation>
    <scope>NUCLEOTIDE SEQUENCE [LARGE SCALE GENOMIC DNA]</scope>
    <source>
        <strain evidence="3">DSM 13941 / HLO8</strain>
    </source>
</reference>
<evidence type="ECO:0000259" key="1">
    <source>
        <dbReference type="Pfam" id="PF02602"/>
    </source>
</evidence>
<name>A7NKU9_ROSCS</name>
<dbReference type="EMBL" id="CP000804">
    <property type="protein sequence ID" value="ABU58119.1"/>
    <property type="molecule type" value="Genomic_DNA"/>
</dbReference>
<dbReference type="HOGENOM" id="CLU_011276_9_5_0"/>
<dbReference type="Pfam" id="PF02602">
    <property type="entry name" value="HEM4"/>
    <property type="match status" value="1"/>
</dbReference>
<protein>
    <submittedName>
        <fullName evidence="2">Uroporphyrinogen III synthase HEM4</fullName>
    </submittedName>
</protein>
<dbReference type="eggNOG" id="COG1587">
    <property type="taxonomic scope" value="Bacteria"/>
</dbReference>
<dbReference type="Gene3D" id="3.40.50.10090">
    <property type="match status" value="2"/>
</dbReference>
<proteinExistence type="predicted"/>
<dbReference type="InterPro" id="IPR039793">
    <property type="entry name" value="UROS/Hem4"/>
</dbReference>
<dbReference type="PANTHER" id="PTHR40082">
    <property type="entry name" value="BLR5956 PROTEIN"/>
    <property type="match status" value="1"/>
</dbReference>
<accession>A7NKU9</accession>
<feature type="domain" description="Tetrapyrrole biosynthesis uroporphyrinogen III synthase" evidence="1">
    <location>
        <begin position="24"/>
        <end position="248"/>
    </location>
</feature>
<keyword evidence="3" id="KW-1185">Reference proteome</keyword>
<organism evidence="2 3">
    <name type="scientific">Roseiflexus castenholzii (strain DSM 13941 / HLO8)</name>
    <dbReference type="NCBI Taxonomy" id="383372"/>
    <lineage>
        <taxon>Bacteria</taxon>
        <taxon>Bacillati</taxon>
        <taxon>Chloroflexota</taxon>
        <taxon>Chloroflexia</taxon>
        <taxon>Chloroflexales</taxon>
        <taxon>Roseiflexineae</taxon>
        <taxon>Roseiflexaceae</taxon>
        <taxon>Roseiflexus</taxon>
    </lineage>
</organism>
<dbReference type="GO" id="GO:0004852">
    <property type="term" value="F:uroporphyrinogen-III synthase activity"/>
    <property type="evidence" value="ECO:0007669"/>
    <property type="project" value="InterPro"/>
</dbReference>
<evidence type="ECO:0000313" key="3">
    <source>
        <dbReference type="Proteomes" id="UP000000263"/>
    </source>
</evidence>
<dbReference type="InterPro" id="IPR003754">
    <property type="entry name" value="4pyrrol_synth_uPrphyn_synth"/>
</dbReference>
<dbReference type="AlphaFoldDB" id="A7NKU9"/>
<dbReference type="KEGG" id="rca:Rcas_2031"/>
<dbReference type="CDD" id="cd06578">
    <property type="entry name" value="HemD"/>
    <property type="match status" value="1"/>
</dbReference>
<gene>
    <name evidence="2" type="ordered locus">Rcas_2031</name>
</gene>
<dbReference type="PANTHER" id="PTHR40082:SF1">
    <property type="entry name" value="BLR5956 PROTEIN"/>
    <property type="match status" value="1"/>
</dbReference>
<evidence type="ECO:0000313" key="2">
    <source>
        <dbReference type="EMBL" id="ABU58119.1"/>
    </source>
</evidence>
<sequence length="269" mass="28316">MDTTGQLQGKRIAVTRAAERAEGLAAALSSEGAEVLVCPTIAYAPPDDPDRLEAALERLDQYDWIIFTSVAAVDTLARYQALPPPLHVRVAAVGKATAAAIESRGGRVDLLPAQQNAEGLLAELRNVAGQRFLLPVSDIARDTLAVGLREREALVDVVTAYRTVPGPGVRDLIDPLCRRAIDAVVFSSPSTLRYLIDGMEQFGIARSVARALFDGVALIAIGPTTAQALRDEGLSVAAQAPNPAVEGVAEAVCAGLNDVGARLRRAHGQ</sequence>
<dbReference type="RefSeq" id="WP_012120543.1">
    <property type="nucleotide sequence ID" value="NC_009767.1"/>
</dbReference>
<dbReference type="InterPro" id="IPR036108">
    <property type="entry name" value="4pyrrol_syn_uPrphyn_synt_sf"/>
</dbReference>
<dbReference type="STRING" id="383372.Rcas_2031"/>
<dbReference type="Proteomes" id="UP000000263">
    <property type="component" value="Chromosome"/>
</dbReference>
<dbReference type="GO" id="GO:0006780">
    <property type="term" value="P:uroporphyrinogen III biosynthetic process"/>
    <property type="evidence" value="ECO:0007669"/>
    <property type="project" value="InterPro"/>
</dbReference>
<dbReference type="OrthoDB" id="9815856at2"/>
<dbReference type="SUPFAM" id="SSF69618">
    <property type="entry name" value="HemD-like"/>
    <property type="match status" value="1"/>
</dbReference>